<dbReference type="AlphaFoldDB" id="A0AAU8P3J0"/>
<gene>
    <name evidence="3" type="ordered locus">ETAE_1961</name>
</gene>
<keyword evidence="2" id="KW-1133">Transmembrane helix</keyword>
<dbReference type="Proteomes" id="UP000002634">
    <property type="component" value="Chromosome"/>
</dbReference>
<keyword evidence="2" id="KW-0812">Transmembrane</keyword>
<evidence type="ECO:0000256" key="2">
    <source>
        <dbReference type="SAM" id="Phobius"/>
    </source>
</evidence>
<proteinExistence type="predicted"/>
<organism evidence="3 4">
    <name type="scientific">Edwardsiella piscicida</name>
    <dbReference type="NCBI Taxonomy" id="1263550"/>
    <lineage>
        <taxon>Bacteria</taxon>
        <taxon>Pseudomonadati</taxon>
        <taxon>Pseudomonadota</taxon>
        <taxon>Gammaproteobacteria</taxon>
        <taxon>Enterobacterales</taxon>
        <taxon>Hafniaceae</taxon>
        <taxon>Edwardsiella</taxon>
    </lineage>
</organism>
<dbReference type="KEGG" id="etr:ETAE_1961"/>
<feature type="region of interest" description="Disordered" evidence="1">
    <location>
        <begin position="38"/>
        <end position="57"/>
    </location>
</feature>
<name>A0AAU8P3J0_EDWPI</name>
<keyword evidence="4" id="KW-1185">Reference proteome</keyword>
<keyword evidence="2" id="KW-0472">Membrane</keyword>
<dbReference type="EMBL" id="CP001135">
    <property type="protein sequence ID" value="ACY84798.1"/>
    <property type="molecule type" value="Genomic_DNA"/>
</dbReference>
<sequence>MLQSYIYIVIVDILLGLVNVNAEMSVFSAALRQVISPAPVQSQRSSVGVGASTGQGH</sequence>
<evidence type="ECO:0000256" key="1">
    <source>
        <dbReference type="SAM" id="MobiDB-lite"/>
    </source>
</evidence>
<feature type="transmembrane region" description="Helical" evidence="2">
    <location>
        <begin position="6"/>
        <end position="22"/>
    </location>
</feature>
<reference evidence="3 4" key="1">
    <citation type="journal article" date="2009" name="PLoS ONE">
        <title>Genome sequence of the versatile fish pathogen Edwardsiella tarda provides insights into its adaptation to broad host ranges and intracellular niches.</title>
        <authorList>
            <person name="Wang Q."/>
            <person name="Yang M."/>
            <person name="Xiao J."/>
            <person name="Wu H."/>
            <person name="Wang X."/>
            <person name="Lv Y."/>
            <person name="Xu L."/>
            <person name="Zheng H."/>
            <person name="Wang S."/>
            <person name="Zhao G."/>
            <person name="Liu Q."/>
            <person name="Zhang Y."/>
        </authorList>
    </citation>
    <scope>NUCLEOTIDE SEQUENCE [LARGE SCALE GENOMIC DNA]</scope>
    <source>
        <strain evidence="4">EIB202 / CCTCC M208068</strain>
    </source>
</reference>
<protein>
    <submittedName>
        <fullName evidence="3">Uncharacterized protein</fullName>
    </submittedName>
</protein>
<evidence type="ECO:0000313" key="4">
    <source>
        <dbReference type="Proteomes" id="UP000002634"/>
    </source>
</evidence>
<accession>A0AAU8P3J0</accession>
<evidence type="ECO:0000313" key="3">
    <source>
        <dbReference type="EMBL" id="ACY84798.1"/>
    </source>
</evidence>
<feature type="compositionally biased region" description="Polar residues" evidence="1">
    <location>
        <begin position="39"/>
        <end position="50"/>
    </location>
</feature>